<evidence type="ECO:0000259" key="7">
    <source>
        <dbReference type="Pfam" id="PF25975"/>
    </source>
</evidence>
<dbReference type="InterPro" id="IPR051909">
    <property type="entry name" value="MFP_Cation_Efflux"/>
</dbReference>
<dbReference type="SUPFAM" id="SSF111369">
    <property type="entry name" value="HlyD-like secretion proteins"/>
    <property type="match status" value="1"/>
</dbReference>
<feature type="domain" description="CzcB N-terminal" evidence="5">
    <location>
        <begin position="48"/>
        <end position="139"/>
    </location>
</feature>
<keyword evidence="3" id="KW-0732">Signal</keyword>
<evidence type="ECO:0000313" key="9">
    <source>
        <dbReference type="Proteomes" id="UP000238220"/>
    </source>
</evidence>
<dbReference type="AlphaFoldDB" id="A0A2S5TFD0"/>
<name>A0A2S5TFD0_9GAMM</name>
<dbReference type="PROSITE" id="PS51257">
    <property type="entry name" value="PROKAR_LIPOPROTEIN"/>
    <property type="match status" value="1"/>
</dbReference>
<dbReference type="InterPro" id="IPR058649">
    <property type="entry name" value="CzcB_C"/>
</dbReference>
<dbReference type="Gene3D" id="2.40.420.20">
    <property type="match status" value="1"/>
</dbReference>
<dbReference type="OrthoDB" id="9768185at2"/>
<feature type="domain" description="CusB-like beta-barrel" evidence="4">
    <location>
        <begin position="261"/>
        <end position="332"/>
    </location>
</feature>
<keyword evidence="1" id="KW-0813">Transport</keyword>
<dbReference type="GO" id="GO:0030288">
    <property type="term" value="C:outer membrane-bounded periplasmic space"/>
    <property type="evidence" value="ECO:0007669"/>
    <property type="project" value="TreeGrafter"/>
</dbReference>
<feature type="domain" description="CzcB-like C-terminal circularly permuted SH3-like" evidence="7">
    <location>
        <begin position="343"/>
        <end position="402"/>
    </location>
</feature>
<dbReference type="GO" id="GO:0060003">
    <property type="term" value="P:copper ion export"/>
    <property type="evidence" value="ECO:0007669"/>
    <property type="project" value="TreeGrafter"/>
</dbReference>
<dbReference type="RefSeq" id="WP_104230703.1">
    <property type="nucleotide sequence ID" value="NZ_PSNW01000006.1"/>
</dbReference>
<proteinExistence type="predicted"/>
<evidence type="ECO:0000259" key="5">
    <source>
        <dbReference type="Pfam" id="PF25971"/>
    </source>
</evidence>
<keyword evidence="9" id="KW-1185">Reference proteome</keyword>
<gene>
    <name evidence="8" type="ORF">C3942_12655</name>
</gene>
<dbReference type="GO" id="GO:0046914">
    <property type="term" value="F:transition metal ion binding"/>
    <property type="evidence" value="ECO:0007669"/>
    <property type="project" value="TreeGrafter"/>
</dbReference>
<sequence length="414" mass="44167">MNKTLILLLALSLAACKPQPGAADEHGHGHDEAQGHAATTEARGPHGGRLLTDGDLELEIAIFEDGVPPEFHVYARHGGKPLAPSGLSLTVELTRLDGERSLFRFTPEQDYLKGSGMVAEPHSFDVRVEAVHDGRKHAWTYDSYEGRTRIGAEMARSMGIRTAVAGPGSLRERLPLYGSIRPNAERVREVAARFPGVVRSVSARLGEPVKAGQLLATVESNESLQTYAVTAPISGLVTQRAANPGEATGERALFVISDYASVWAELTVFPRDRARLQAGQAVKITAADAHQSGEGRIGAIASAEGGGPMLVARVPLDNAQGQWTPGQFVTAEVVIGESPVPLAIVNTALQPFRDFTVVFAQVGETYEARMLELGRSDGEMTEVLGGIKPGTRYVSANSYLVKADIEKSGASHDH</sequence>
<comment type="caution">
    <text evidence="8">The sequence shown here is derived from an EMBL/GenBank/DDBJ whole genome shotgun (WGS) entry which is preliminary data.</text>
</comment>
<dbReference type="PANTHER" id="PTHR30097">
    <property type="entry name" value="CATION EFFLUX SYSTEM PROTEIN CUSB"/>
    <property type="match status" value="1"/>
</dbReference>
<feature type="compositionally biased region" description="Basic and acidic residues" evidence="2">
    <location>
        <begin position="23"/>
        <end position="34"/>
    </location>
</feature>
<dbReference type="Gene3D" id="2.40.30.170">
    <property type="match status" value="1"/>
</dbReference>
<accession>A0A2S5TFD0</accession>
<dbReference type="Pfam" id="PF25954">
    <property type="entry name" value="Beta-barrel_RND_2"/>
    <property type="match status" value="1"/>
</dbReference>
<evidence type="ECO:0000256" key="3">
    <source>
        <dbReference type="SAM" id="SignalP"/>
    </source>
</evidence>
<evidence type="ECO:0000313" key="8">
    <source>
        <dbReference type="EMBL" id="PPE73642.1"/>
    </source>
</evidence>
<feature type="chain" id="PRO_5015714123" evidence="3">
    <location>
        <begin position="23"/>
        <end position="414"/>
    </location>
</feature>
<dbReference type="InterPro" id="IPR058646">
    <property type="entry name" value="CzcB_N"/>
</dbReference>
<dbReference type="Pfam" id="PF25975">
    <property type="entry name" value="CzcB_C"/>
    <property type="match status" value="1"/>
</dbReference>
<feature type="region of interest" description="Disordered" evidence="2">
    <location>
        <begin position="19"/>
        <end position="49"/>
    </location>
</feature>
<organism evidence="8 9">
    <name type="scientific">Solimonas fluminis</name>
    <dbReference type="NCBI Taxonomy" id="2086571"/>
    <lineage>
        <taxon>Bacteria</taxon>
        <taxon>Pseudomonadati</taxon>
        <taxon>Pseudomonadota</taxon>
        <taxon>Gammaproteobacteria</taxon>
        <taxon>Nevskiales</taxon>
        <taxon>Nevskiaceae</taxon>
        <taxon>Solimonas</taxon>
    </lineage>
</organism>
<evidence type="ECO:0000256" key="2">
    <source>
        <dbReference type="SAM" id="MobiDB-lite"/>
    </source>
</evidence>
<evidence type="ECO:0000256" key="1">
    <source>
        <dbReference type="ARBA" id="ARBA00022448"/>
    </source>
</evidence>
<feature type="domain" description="CzcB-like barrel-sandwich hybrid" evidence="6">
    <location>
        <begin position="187"/>
        <end position="258"/>
    </location>
</feature>
<dbReference type="PANTHER" id="PTHR30097:SF4">
    <property type="entry name" value="SLR6042 PROTEIN"/>
    <property type="match status" value="1"/>
</dbReference>
<feature type="signal peptide" evidence="3">
    <location>
        <begin position="1"/>
        <end position="22"/>
    </location>
</feature>
<evidence type="ECO:0000259" key="4">
    <source>
        <dbReference type="Pfam" id="PF25954"/>
    </source>
</evidence>
<dbReference type="GO" id="GO:0015679">
    <property type="term" value="P:plasma membrane copper ion transport"/>
    <property type="evidence" value="ECO:0007669"/>
    <property type="project" value="TreeGrafter"/>
</dbReference>
<dbReference type="Gene3D" id="2.40.50.100">
    <property type="match status" value="1"/>
</dbReference>
<dbReference type="InterPro" id="IPR058647">
    <property type="entry name" value="BSH_CzcB-like"/>
</dbReference>
<dbReference type="InterPro" id="IPR058792">
    <property type="entry name" value="Beta-barrel_RND_2"/>
</dbReference>
<reference evidence="8 9" key="1">
    <citation type="submission" date="2018-02" db="EMBL/GenBank/DDBJ databases">
        <title>Genome sequencing of Solimonas sp. HR-BB.</title>
        <authorList>
            <person name="Lee Y."/>
            <person name="Jeon C.O."/>
        </authorList>
    </citation>
    <scope>NUCLEOTIDE SEQUENCE [LARGE SCALE GENOMIC DNA]</scope>
    <source>
        <strain evidence="8 9">HR-BB</strain>
    </source>
</reference>
<evidence type="ECO:0000259" key="6">
    <source>
        <dbReference type="Pfam" id="PF25973"/>
    </source>
</evidence>
<dbReference type="Proteomes" id="UP000238220">
    <property type="component" value="Unassembled WGS sequence"/>
</dbReference>
<dbReference type="EMBL" id="PSNW01000006">
    <property type="protein sequence ID" value="PPE73642.1"/>
    <property type="molecule type" value="Genomic_DNA"/>
</dbReference>
<dbReference type="Pfam" id="PF25973">
    <property type="entry name" value="BSH_CzcB"/>
    <property type="match status" value="1"/>
</dbReference>
<protein>
    <submittedName>
        <fullName evidence="8">HlyD family secretion protein</fullName>
    </submittedName>
</protein>
<dbReference type="Pfam" id="PF25971">
    <property type="entry name" value="CzcB_N"/>
    <property type="match status" value="1"/>
</dbReference>